<dbReference type="Proteomes" id="UP000677228">
    <property type="component" value="Unassembled WGS sequence"/>
</dbReference>
<organism evidence="1 3">
    <name type="scientific">Didymodactylos carnosus</name>
    <dbReference type="NCBI Taxonomy" id="1234261"/>
    <lineage>
        <taxon>Eukaryota</taxon>
        <taxon>Metazoa</taxon>
        <taxon>Spiralia</taxon>
        <taxon>Gnathifera</taxon>
        <taxon>Rotifera</taxon>
        <taxon>Eurotatoria</taxon>
        <taxon>Bdelloidea</taxon>
        <taxon>Philodinida</taxon>
        <taxon>Philodinidae</taxon>
        <taxon>Didymodactylos</taxon>
    </lineage>
</organism>
<sequence>MRVYQKKINDFDAELVNFHDKIIINDIGDLFEAGSKFISVLLYMTLWHFGISWHECNDFLKQTGDLTSETAHKWAEVFLSGNFYEFVSEADGEKHVSSFYDIFSDIKSLAVLFSSAMWC</sequence>
<dbReference type="EMBL" id="CAJOBA010059954">
    <property type="protein sequence ID" value="CAF4319775.1"/>
    <property type="molecule type" value="Genomic_DNA"/>
</dbReference>
<evidence type="ECO:0000313" key="1">
    <source>
        <dbReference type="EMBL" id="CAF1532546.1"/>
    </source>
</evidence>
<gene>
    <name evidence="1" type="ORF">OVA965_LOCUS38330</name>
    <name evidence="2" type="ORF">TMI583_LOCUS39508</name>
</gene>
<evidence type="ECO:0000313" key="3">
    <source>
        <dbReference type="Proteomes" id="UP000677228"/>
    </source>
</evidence>
<comment type="caution">
    <text evidence="1">The sequence shown here is derived from an EMBL/GenBank/DDBJ whole genome shotgun (WGS) entry which is preliminary data.</text>
</comment>
<proteinExistence type="predicted"/>
<dbReference type="AlphaFoldDB" id="A0A8S2FS13"/>
<dbReference type="EMBL" id="CAJNOK010037705">
    <property type="protein sequence ID" value="CAF1532546.1"/>
    <property type="molecule type" value="Genomic_DNA"/>
</dbReference>
<protein>
    <submittedName>
        <fullName evidence="1">Uncharacterized protein</fullName>
    </submittedName>
</protein>
<evidence type="ECO:0000313" key="2">
    <source>
        <dbReference type="EMBL" id="CAF4319775.1"/>
    </source>
</evidence>
<name>A0A8S2FS13_9BILA</name>
<reference evidence="1" key="1">
    <citation type="submission" date="2021-02" db="EMBL/GenBank/DDBJ databases">
        <authorList>
            <person name="Nowell W R."/>
        </authorList>
    </citation>
    <scope>NUCLEOTIDE SEQUENCE</scope>
</reference>
<accession>A0A8S2FS13</accession>
<dbReference type="Proteomes" id="UP000682733">
    <property type="component" value="Unassembled WGS sequence"/>
</dbReference>